<dbReference type="InterPro" id="IPR008979">
    <property type="entry name" value="Galactose-bd-like_sf"/>
</dbReference>
<dbReference type="SMART" id="SM00267">
    <property type="entry name" value="GGDEF"/>
    <property type="match status" value="1"/>
</dbReference>
<reference evidence="6" key="1">
    <citation type="submission" date="2022-10" db="EMBL/GenBank/DDBJ databases">
        <title>Chitiniphilus purpureus sp. nov., a novel chitin-degrading bacterium isolated from crawfish pond sediment.</title>
        <authorList>
            <person name="Li K."/>
        </authorList>
    </citation>
    <scope>NUCLEOTIDE SEQUENCE</scope>
    <source>
        <strain evidence="6">CD1</strain>
    </source>
</reference>
<dbReference type="EMBL" id="CP106753">
    <property type="protein sequence ID" value="UXY14550.1"/>
    <property type="molecule type" value="Genomic_DNA"/>
</dbReference>
<name>A0ABY6DJL7_9NEIS</name>
<gene>
    <name evidence="6" type="ORF">N8I74_14655</name>
</gene>
<dbReference type="EC" id="2.7.7.65" evidence="1"/>
<feature type="region of interest" description="Disordered" evidence="3">
    <location>
        <begin position="1"/>
        <end position="20"/>
    </location>
</feature>
<evidence type="ECO:0000256" key="3">
    <source>
        <dbReference type="SAM" id="MobiDB-lite"/>
    </source>
</evidence>
<evidence type="ECO:0000256" key="1">
    <source>
        <dbReference type="ARBA" id="ARBA00012528"/>
    </source>
</evidence>
<feature type="domain" description="GGDEF" evidence="5">
    <location>
        <begin position="327"/>
        <end position="455"/>
    </location>
</feature>
<dbReference type="InterPro" id="IPR000160">
    <property type="entry name" value="GGDEF_dom"/>
</dbReference>
<keyword evidence="4" id="KW-0472">Membrane</keyword>
<organism evidence="6 7">
    <name type="scientific">Chitiniphilus purpureus</name>
    <dbReference type="NCBI Taxonomy" id="2981137"/>
    <lineage>
        <taxon>Bacteria</taxon>
        <taxon>Pseudomonadati</taxon>
        <taxon>Pseudomonadota</taxon>
        <taxon>Betaproteobacteria</taxon>
        <taxon>Neisseriales</taxon>
        <taxon>Chitinibacteraceae</taxon>
        <taxon>Chitiniphilus</taxon>
    </lineage>
</organism>
<evidence type="ECO:0000259" key="5">
    <source>
        <dbReference type="PROSITE" id="PS50887"/>
    </source>
</evidence>
<dbReference type="CDD" id="cd01949">
    <property type="entry name" value="GGDEF"/>
    <property type="match status" value="1"/>
</dbReference>
<keyword evidence="6" id="KW-0548">Nucleotidyltransferase</keyword>
<feature type="transmembrane region" description="Helical" evidence="4">
    <location>
        <begin position="33"/>
        <end position="51"/>
    </location>
</feature>
<dbReference type="PANTHER" id="PTHR45138">
    <property type="entry name" value="REGULATORY COMPONENTS OF SENSORY TRANSDUCTION SYSTEM"/>
    <property type="match status" value="1"/>
</dbReference>
<proteinExistence type="predicted"/>
<keyword evidence="6" id="KW-0808">Transferase</keyword>
<dbReference type="PROSITE" id="PS50887">
    <property type="entry name" value="GGDEF"/>
    <property type="match status" value="1"/>
</dbReference>
<keyword evidence="7" id="KW-1185">Reference proteome</keyword>
<dbReference type="Proteomes" id="UP001061302">
    <property type="component" value="Chromosome"/>
</dbReference>
<dbReference type="Pfam" id="PF00990">
    <property type="entry name" value="GGDEF"/>
    <property type="match status" value="1"/>
</dbReference>
<comment type="catalytic activity">
    <reaction evidence="2">
        <text>2 GTP = 3',3'-c-di-GMP + 2 diphosphate</text>
        <dbReference type="Rhea" id="RHEA:24898"/>
        <dbReference type="ChEBI" id="CHEBI:33019"/>
        <dbReference type="ChEBI" id="CHEBI:37565"/>
        <dbReference type="ChEBI" id="CHEBI:58805"/>
        <dbReference type="EC" id="2.7.7.65"/>
    </reaction>
</comment>
<keyword evidence="4" id="KW-1133">Transmembrane helix</keyword>
<dbReference type="Gene3D" id="3.30.70.270">
    <property type="match status" value="1"/>
</dbReference>
<protein>
    <recommendedName>
        <fullName evidence="1">diguanylate cyclase</fullName>
        <ecNumber evidence="1">2.7.7.65</ecNumber>
    </recommendedName>
</protein>
<keyword evidence="4" id="KW-0812">Transmembrane</keyword>
<evidence type="ECO:0000313" key="7">
    <source>
        <dbReference type="Proteomes" id="UP001061302"/>
    </source>
</evidence>
<dbReference type="PANTHER" id="PTHR45138:SF9">
    <property type="entry name" value="DIGUANYLATE CYCLASE DGCM-RELATED"/>
    <property type="match status" value="1"/>
</dbReference>
<evidence type="ECO:0000256" key="4">
    <source>
        <dbReference type="SAM" id="Phobius"/>
    </source>
</evidence>
<dbReference type="InterPro" id="IPR050469">
    <property type="entry name" value="Diguanylate_Cyclase"/>
</dbReference>
<accession>A0ABY6DJL7</accession>
<dbReference type="RefSeq" id="WP_263123850.1">
    <property type="nucleotide sequence ID" value="NZ_CP106753.1"/>
</dbReference>
<dbReference type="NCBIfam" id="TIGR00254">
    <property type="entry name" value="GGDEF"/>
    <property type="match status" value="1"/>
</dbReference>
<dbReference type="InterPro" id="IPR043128">
    <property type="entry name" value="Rev_trsase/Diguanyl_cyclase"/>
</dbReference>
<dbReference type="SUPFAM" id="SSF49785">
    <property type="entry name" value="Galactose-binding domain-like"/>
    <property type="match status" value="1"/>
</dbReference>
<evidence type="ECO:0000256" key="2">
    <source>
        <dbReference type="ARBA" id="ARBA00034247"/>
    </source>
</evidence>
<dbReference type="SUPFAM" id="SSF55073">
    <property type="entry name" value="Nucleotide cyclase"/>
    <property type="match status" value="1"/>
</dbReference>
<dbReference type="InterPro" id="IPR029787">
    <property type="entry name" value="Nucleotide_cyclase"/>
</dbReference>
<feature type="transmembrane region" description="Helical" evidence="4">
    <location>
        <begin position="242"/>
        <end position="265"/>
    </location>
</feature>
<sequence length="455" mass="51499">MTPHTRPRYAPDPDSIPASPGPRRMRFARFGRISAVVMLVLSVVLLLWQHFGMNRTIRIDAHSPYRVQISDDRVNGGASVARLVRKDGFLLLYCRIATSYDWPFCEMSIRLAPAESGIDLSRFDTVTLALDYDAPGSRQLRFFVRNFDPAYGKAKQEGSWKANEISFVPALDGAEKTIPLSSFNVSAWWLAEYRIPVEHAGPDMHRVPQIQLSTSGLKEAGEHVLRVRYIAFHGKWISREQMALLLVALWVGGALLALLLDLHHLRQRLRRSRRREDELRSLTKALQLENKVIGEMARRDPLTGVRNRAGIRDELLREAELAQQDSRPLAVLFVDLDHFKQINDKHGHDTGDIVLKQFTREVDALIRQGDYLVRWGGEEFVIICPGTPLDAAAQMAEKIRTKLAELSWHDGLVVTCSFGVTVLGNESIAECLRRADAALYDAKRNGRNRVEVRTP</sequence>
<evidence type="ECO:0000313" key="6">
    <source>
        <dbReference type="EMBL" id="UXY14550.1"/>
    </source>
</evidence>
<dbReference type="GO" id="GO:0052621">
    <property type="term" value="F:diguanylate cyclase activity"/>
    <property type="evidence" value="ECO:0007669"/>
    <property type="project" value="UniProtKB-EC"/>
</dbReference>